<protein>
    <recommendedName>
        <fullName evidence="4">Lipoprotein</fullName>
    </recommendedName>
</protein>
<dbReference type="RefSeq" id="WP_123118707.1">
    <property type="nucleotide sequence ID" value="NZ_RJJR01000001.1"/>
</dbReference>
<comment type="caution">
    <text evidence="2">The sequence shown here is derived from an EMBL/GenBank/DDBJ whole genome shotgun (WGS) entry which is preliminary data.</text>
</comment>
<gene>
    <name evidence="2" type="ORF">EFY79_00480</name>
</gene>
<evidence type="ECO:0008006" key="4">
    <source>
        <dbReference type="Google" id="ProtNLM"/>
    </source>
</evidence>
<reference evidence="2 3" key="1">
    <citation type="submission" date="2018-11" db="EMBL/GenBank/DDBJ databases">
        <title>Draft genome sequence of Ferruginibacter sp. BO-59.</title>
        <authorList>
            <person name="Im W.T."/>
        </authorList>
    </citation>
    <scope>NUCLEOTIDE SEQUENCE [LARGE SCALE GENOMIC DNA]</scope>
    <source>
        <strain evidence="2 3">BO-59</strain>
    </source>
</reference>
<feature type="signal peptide" evidence="1">
    <location>
        <begin position="1"/>
        <end position="23"/>
    </location>
</feature>
<keyword evidence="1" id="KW-0732">Signal</keyword>
<sequence>MKVKLAAASLIAVFFLSCNSENAAKENNSYNETKTSLLKKEEKNPAHFIVVKGNSKKNIVGQTVVKGTLHNRASVAIFKDVDIKLSFYSTTKALLETDRETIYQILNPGESQDFKTKYFAPKGTDSVALEVIGAKVIPGTSN</sequence>
<evidence type="ECO:0000313" key="2">
    <source>
        <dbReference type="EMBL" id="RNI39816.1"/>
    </source>
</evidence>
<feature type="chain" id="PRO_5018055447" description="Lipoprotein" evidence="1">
    <location>
        <begin position="24"/>
        <end position="142"/>
    </location>
</feature>
<dbReference type="Proteomes" id="UP000267223">
    <property type="component" value="Unassembled WGS sequence"/>
</dbReference>
<dbReference type="EMBL" id="RJJR01000001">
    <property type="protein sequence ID" value="RNI39816.1"/>
    <property type="molecule type" value="Genomic_DNA"/>
</dbReference>
<accession>A0A3M9NPX2</accession>
<dbReference type="OrthoDB" id="678284at2"/>
<evidence type="ECO:0000256" key="1">
    <source>
        <dbReference type="SAM" id="SignalP"/>
    </source>
</evidence>
<keyword evidence="3" id="KW-1185">Reference proteome</keyword>
<evidence type="ECO:0000313" key="3">
    <source>
        <dbReference type="Proteomes" id="UP000267223"/>
    </source>
</evidence>
<dbReference type="PROSITE" id="PS51257">
    <property type="entry name" value="PROKAR_LIPOPROTEIN"/>
    <property type="match status" value="1"/>
</dbReference>
<dbReference type="AlphaFoldDB" id="A0A3M9NPX2"/>
<name>A0A3M9NPX2_9BACT</name>
<proteinExistence type="predicted"/>
<organism evidence="2 3">
    <name type="scientific">Hanamia caeni</name>
    <dbReference type="NCBI Taxonomy" id="2294116"/>
    <lineage>
        <taxon>Bacteria</taxon>
        <taxon>Pseudomonadati</taxon>
        <taxon>Bacteroidota</taxon>
        <taxon>Chitinophagia</taxon>
        <taxon>Chitinophagales</taxon>
        <taxon>Chitinophagaceae</taxon>
        <taxon>Hanamia</taxon>
    </lineage>
</organism>